<organism evidence="2 3">
    <name type="scientific">Eiseniibacteriota bacterium</name>
    <dbReference type="NCBI Taxonomy" id="2212470"/>
    <lineage>
        <taxon>Bacteria</taxon>
        <taxon>Candidatus Eiseniibacteriota</taxon>
    </lineage>
</organism>
<accession>A0A849SD20</accession>
<protein>
    <submittedName>
        <fullName evidence="2">Peptidase M4</fullName>
    </submittedName>
</protein>
<feature type="transmembrane region" description="Helical" evidence="1">
    <location>
        <begin position="319"/>
        <end position="338"/>
    </location>
</feature>
<dbReference type="Proteomes" id="UP000580839">
    <property type="component" value="Unassembled WGS sequence"/>
</dbReference>
<evidence type="ECO:0000313" key="3">
    <source>
        <dbReference type="Proteomes" id="UP000580839"/>
    </source>
</evidence>
<dbReference type="EMBL" id="JABFRW010000035">
    <property type="protein sequence ID" value="NOT33262.1"/>
    <property type="molecule type" value="Genomic_DNA"/>
</dbReference>
<dbReference type="SUPFAM" id="SSF55486">
    <property type="entry name" value="Metalloproteases ('zincins'), catalytic domain"/>
    <property type="match status" value="1"/>
</dbReference>
<keyword evidence="1" id="KW-1133">Transmembrane helix</keyword>
<sequence length="624" mass="68374">MAARKPRRKVDARNLVYEISHRVALQARTRAAETLPGPRFRPLRIFTLDPSVSHRLGGIATAQVPYQPLAPGPVGALFEFDATGAPPPLTVAKLDLDDPLLLLSSGVSPSPGDARFHLQMAYAVCSLTYAAFQRALGRDVAWAVEGGSGQSKLRVRPFAVNEDNAYYSREIGLEFGYFKAAKRPGGHTVPGGLIFGGLSHDIVAHETTHALLDGLRAEFYAPTQGDVPGFHEGFADIVAILQHFSYPEVVAQGIREGRGDLANATLLSNLAQEFGYATSTSDRPLSMRSGVDVAGIEAFDSDALVPDDKLSRYRKNMEMHDIGAVLVVAVFEAFATVFRRKTDRFFRLAGIPSEGIGHADLPTELVQVLAAEASLLASQFLNVCIRAVDYCPPVDMELGEYLRAIVTADRDVVANDPWGYREALIRSFRRRGIFPDHVPFMSEDALAWSPPETTLRIPELAFERLKFRGDPARPASPVELARQARALGSFLSERKNAEALRLIVRGMPLPKGITYAAPPIVQSIRCARRVGPEGGVLFDLIAEVTQTCTAIGRQGPFEFFGGCTIVIGPSGEIRYVIYKRLGSENRRERQAAAMRGPLSRFWVKKRGVYVTRPATFKILHARAK</sequence>
<dbReference type="CDD" id="cd09598">
    <property type="entry name" value="M4_like"/>
    <property type="match status" value="1"/>
</dbReference>
<evidence type="ECO:0000256" key="1">
    <source>
        <dbReference type="SAM" id="Phobius"/>
    </source>
</evidence>
<proteinExistence type="predicted"/>
<gene>
    <name evidence="2" type="ORF">HOP12_03735</name>
</gene>
<comment type="caution">
    <text evidence="2">The sequence shown here is derived from an EMBL/GenBank/DDBJ whole genome shotgun (WGS) entry which is preliminary data.</text>
</comment>
<reference evidence="2 3" key="1">
    <citation type="submission" date="2020-04" db="EMBL/GenBank/DDBJ databases">
        <title>Metagenomic profiling of ammonia- and methane-oxidizing microorganisms in a Dutch drinking water treatment plant.</title>
        <authorList>
            <person name="Poghosyan L."/>
            <person name="Leucker S."/>
        </authorList>
    </citation>
    <scope>NUCLEOTIDE SEQUENCE [LARGE SCALE GENOMIC DNA]</scope>
    <source>
        <strain evidence="2">S-RSF-IL-03</strain>
    </source>
</reference>
<name>A0A849SD20_UNCEI</name>
<dbReference type="AlphaFoldDB" id="A0A849SD20"/>
<keyword evidence="1" id="KW-0472">Membrane</keyword>
<evidence type="ECO:0000313" key="2">
    <source>
        <dbReference type="EMBL" id="NOT33262.1"/>
    </source>
</evidence>
<keyword evidence="1" id="KW-0812">Transmembrane</keyword>